<evidence type="ECO:0000256" key="5">
    <source>
        <dbReference type="PIRSR" id="PIRSR600760-2"/>
    </source>
</evidence>
<dbReference type="OrthoDB" id="9785695at2"/>
<dbReference type="GO" id="GO:0007165">
    <property type="term" value="P:signal transduction"/>
    <property type="evidence" value="ECO:0007669"/>
    <property type="project" value="TreeGrafter"/>
</dbReference>
<dbReference type="Gene3D" id="3.30.540.10">
    <property type="entry name" value="Fructose-1,6-Bisphosphatase, subunit A, domain 1"/>
    <property type="match status" value="1"/>
</dbReference>
<dbReference type="Pfam" id="PF00459">
    <property type="entry name" value="Inositol_P"/>
    <property type="match status" value="1"/>
</dbReference>
<evidence type="ECO:0000256" key="4">
    <source>
        <dbReference type="ARBA" id="ARBA00022842"/>
    </source>
</evidence>
<feature type="binding site" evidence="5">
    <location>
        <position position="87"/>
    </location>
    <ligand>
        <name>Mg(2+)</name>
        <dbReference type="ChEBI" id="CHEBI:18420"/>
        <label>1</label>
        <note>catalytic</note>
    </ligand>
</feature>
<dbReference type="PANTHER" id="PTHR20854:SF4">
    <property type="entry name" value="INOSITOL-1-MONOPHOSPHATASE-RELATED"/>
    <property type="match status" value="1"/>
</dbReference>
<dbReference type="PRINTS" id="PR00377">
    <property type="entry name" value="IMPHPHTASES"/>
</dbReference>
<dbReference type="Gene3D" id="3.40.190.80">
    <property type="match status" value="1"/>
</dbReference>
<dbReference type="AlphaFoldDB" id="A0A437N5E9"/>
<evidence type="ECO:0000256" key="2">
    <source>
        <dbReference type="ARBA" id="ARBA00022723"/>
    </source>
</evidence>
<dbReference type="SUPFAM" id="SSF56655">
    <property type="entry name" value="Carbohydrate phosphatase"/>
    <property type="match status" value="1"/>
</dbReference>
<dbReference type="InterPro" id="IPR020550">
    <property type="entry name" value="Inositol_monophosphatase_CS"/>
</dbReference>
<dbReference type="GO" id="GO:0046872">
    <property type="term" value="F:metal ion binding"/>
    <property type="evidence" value="ECO:0007669"/>
    <property type="project" value="UniProtKB-KW"/>
</dbReference>
<reference evidence="6 7" key="1">
    <citation type="submission" date="2019-01" db="EMBL/GenBank/DDBJ databases">
        <authorList>
            <person name="Chen W.-M."/>
        </authorList>
    </citation>
    <scope>NUCLEOTIDE SEQUENCE [LARGE SCALE GENOMIC DNA]</scope>
    <source>
        <strain evidence="6 7">FSY-9</strain>
    </source>
</reference>
<dbReference type="PANTHER" id="PTHR20854">
    <property type="entry name" value="INOSITOL MONOPHOSPHATASE"/>
    <property type="match status" value="1"/>
</dbReference>
<dbReference type="PROSITE" id="PS00629">
    <property type="entry name" value="IMP_1"/>
    <property type="match status" value="1"/>
</dbReference>
<dbReference type="RefSeq" id="WP_127709210.1">
    <property type="nucleotide sequence ID" value="NZ_SACO01000006.1"/>
</dbReference>
<feature type="binding site" evidence="5">
    <location>
        <position position="200"/>
    </location>
    <ligand>
        <name>Mg(2+)</name>
        <dbReference type="ChEBI" id="CHEBI:18420"/>
        <label>1</label>
        <note>catalytic</note>
    </ligand>
</feature>
<dbReference type="EMBL" id="SACO01000006">
    <property type="protein sequence ID" value="RVU05146.1"/>
    <property type="molecule type" value="Genomic_DNA"/>
</dbReference>
<evidence type="ECO:0000313" key="6">
    <source>
        <dbReference type="EMBL" id="RVU05146.1"/>
    </source>
</evidence>
<feature type="binding site" evidence="5">
    <location>
        <position position="85"/>
    </location>
    <ligand>
        <name>Mg(2+)</name>
        <dbReference type="ChEBI" id="CHEBI:18420"/>
        <label>1</label>
        <note>catalytic</note>
    </ligand>
</feature>
<gene>
    <name evidence="6" type="ORF">EOE18_10040</name>
</gene>
<sequence>MVDVPRLESILREAGELAMAHWPGAGAEPQVWEKSRNNPVCSGDLAVDAFLKRELGALLPEAGWLSEETLDIPEHRSGELVWVVDPIDGTRDFIRGRRGWAVSVALVQAGRPVLAMLNAPAWQEFWQAGQGQGAFVNCERLATSAKSELSGSRMPCVSLPPEDEGFIRIEQPNSIALRMAMVAAGRADLLATLRWGYEWDIAAAALIASEAGAAVSDVLGQELAFNKADPRAFGLMVCPPALHQAAVAHYAERASRLI</sequence>
<evidence type="ECO:0000256" key="1">
    <source>
        <dbReference type="ARBA" id="ARBA00009759"/>
    </source>
</evidence>
<dbReference type="GO" id="GO:0006020">
    <property type="term" value="P:inositol metabolic process"/>
    <property type="evidence" value="ECO:0007669"/>
    <property type="project" value="TreeGrafter"/>
</dbReference>
<dbReference type="PROSITE" id="PS00630">
    <property type="entry name" value="IMP_2"/>
    <property type="match status" value="1"/>
</dbReference>
<dbReference type="InterPro" id="IPR000760">
    <property type="entry name" value="Inositol_monophosphatase-like"/>
</dbReference>
<protein>
    <submittedName>
        <fullName evidence="6">3'(2'),5'-bisphosphate nucleotidase CysQ</fullName>
    </submittedName>
</protein>
<dbReference type="Proteomes" id="UP000282837">
    <property type="component" value="Unassembled WGS sequence"/>
</dbReference>
<accession>A0A437N5E9</accession>
<comment type="caution">
    <text evidence="6">The sequence shown here is derived from an EMBL/GenBank/DDBJ whole genome shotgun (WGS) entry which is preliminary data.</text>
</comment>
<keyword evidence="4 5" id="KW-0460">Magnesium</keyword>
<comment type="cofactor">
    <cofactor evidence="5">
        <name>Mg(2+)</name>
        <dbReference type="ChEBI" id="CHEBI:18420"/>
    </cofactor>
</comment>
<feature type="binding site" evidence="5">
    <location>
        <position position="67"/>
    </location>
    <ligand>
        <name>Mg(2+)</name>
        <dbReference type="ChEBI" id="CHEBI:18420"/>
        <label>1</label>
        <note>catalytic</note>
    </ligand>
</feature>
<feature type="binding site" evidence="5">
    <location>
        <position position="88"/>
    </location>
    <ligand>
        <name>Mg(2+)</name>
        <dbReference type="ChEBI" id="CHEBI:18420"/>
        <label>1</label>
        <note>catalytic</note>
    </ligand>
</feature>
<dbReference type="GO" id="GO:0008934">
    <property type="term" value="F:inositol monophosphate 1-phosphatase activity"/>
    <property type="evidence" value="ECO:0007669"/>
    <property type="project" value="TreeGrafter"/>
</dbReference>
<name>A0A437N5E9_9SPHN</name>
<comment type="similarity">
    <text evidence="1">Belongs to the inositol monophosphatase superfamily.</text>
</comment>
<evidence type="ECO:0000313" key="7">
    <source>
        <dbReference type="Proteomes" id="UP000282837"/>
    </source>
</evidence>
<evidence type="ECO:0000256" key="3">
    <source>
        <dbReference type="ARBA" id="ARBA00022801"/>
    </source>
</evidence>
<keyword evidence="7" id="KW-1185">Reference proteome</keyword>
<keyword evidence="3" id="KW-0378">Hydrolase</keyword>
<proteinExistence type="inferred from homology"/>
<dbReference type="GO" id="GO:0046854">
    <property type="term" value="P:phosphatidylinositol phosphate biosynthetic process"/>
    <property type="evidence" value="ECO:0007669"/>
    <property type="project" value="InterPro"/>
</dbReference>
<dbReference type="CDD" id="cd01638">
    <property type="entry name" value="CysQ"/>
    <property type="match status" value="1"/>
</dbReference>
<organism evidence="6 7">
    <name type="scientific">Novosphingobium umbonatum</name>
    <dbReference type="NCBI Taxonomy" id="1908524"/>
    <lineage>
        <taxon>Bacteria</taxon>
        <taxon>Pseudomonadati</taxon>
        <taxon>Pseudomonadota</taxon>
        <taxon>Alphaproteobacteria</taxon>
        <taxon>Sphingomonadales</taxon>
        <taxon>Sphingomonadaceae</taxon>
        <taxon>Novosphingobium</taxon>
    </lineage>
</organism>
<keyword evidence="2 5" id="KW-0479">Metal-binding</keyword>
<dbReference type="InterPro" id="IPR020583">
    <property type="entry name" value="Inositol_monoP_metal-BS"/>
</dbReference>